<dbReference type="Proteomes" id="UP000789803">
    <property type="component" value="Unassembled WGS sequence"/>
</dbReference>
<comment type="caution">
    <text evidence="5">The sequence shown here is derived from an EMBL/GenBank/DDBJ whole genome shotgun (WGS) entry which is preliminary data.</text>
</comment>
<protein>
    <recommendedName>
        <fullName evidence="4">HTH araC/xylS-type domain-containing protein</fullName>
    </recommendedName>
</protein>
<evidence type="ECO:0000313" key="5">
    <source>
        <dbReference type="EMBL" id="CAD7288727.1"/>
    </source>
</evidence>
<dbReference type="InterPro" id="IPR053142">
    <property type="entry name" value="PchR_regulatory_protein"/>
</dbReference>
<dbReference type="InterPro" id="IPR018062">
    <property type="entry name" value="HTH_AraC-typ_CS"/>
</dbReference>
<evidence type="ECO:0000256" key="2">
    <source>
        <dbReference type="ARBA" id="ARBA00023125"/>
    </source>
</evidence>
<evidence type="ECO:0000256" key="3">
    <source>
        <dbReference type="ARBA" id="ARBA00023163"/>
    </source>
</evidence>
<gene>
    <name evidence="5" type="ORF">LMG7974_01121</name>
</gene>
<dbReference type="PROSITE" id="PS01124">
    <property type="entry name" value="HTH_ARAC_FAMILY_2"/>
    <property type="match status" value="1"/>
</dbReference>
<evidence type="ECO:0000313" key="6">
    <source>
        <dbReference type="Proteomes" id="UP000789803"/>
    </source>
</evidence>
<dbReference type="Pfam" id="PF12833">
    <property type="entry name" value="HTH_18"/>
    <property type="match status" value="1"/>
</dbReference>
<reference evidence="5 6" key="1">
    <citation type="submission" date="2020-11" db="EMBL/GenBank/DDBJ databases">
        <authorList>
            <person name="Peeters C."/>
        </authorList>
    </citation>
    <scope>NUCLEOTIDE SEQUENCE [LARGE SCALE GENOMIC DNA]</scope>
    <source>
        <strain evidence="5 6">LMG 7974</strain>
    </source>
</reference>
<dbReference type="PANTHER" id="PTHR47893:SF1">
    <property type="entry name" value="REGULATORY PROTEIN PCHR"/>
    <property type="match status" value="1"/>
</dbReference>
<dbReference type="RefSeq" id="WP_229932923.1">
    <property type="nucleotide sequence ID" value="NZ_CAJHOF010000009.1"/>
</dbReference>
<keyword evidence="1" id="KW-0805">Transcription regulation</keyword>
<dbReference type="SUPFAM" id="SSF46689">
    <property type="entry name" value="Homeodomain-like"/>
    <property type="match status" value="2"/>
</dbReference>
<name>A0ABN7KC02_9BACT</name>
<keyword evidence="2" id="KW-0238">DNA-binding</keyword>
<dbReference type="Gene3D" id="1.10.10.60">
    <property type="entry name" value="Homeodomain-like"/>
    <property type="match status" value="1"/>
</dbReference>
<feature type="domain" description="HTH araC/xylS-type" evidence="4">
    <location>
        <begin position="210"/>
        <end position="308"/>
    </location>
</feature>
<dbReference type="SMART" id="SM00342">
    <property type="entry name" value="HTH_ARAC"/>
    <property type="match status" value="1"/>
</dbReference>
<evidence type="ECO:0000259" key="4">
    <source>
        <dbReference type="PROSITE" id="PS01124"/>
    </source>
</evidence>
<dbReference type="InterPro" id="IPR018060">
    <property type="entry name" value="HTH_AraC"/>
</dbReference>
<dbReference type="EMBL" id="CAJHOF010000009">
    <property type="protein sequence ID" value="CAD7288727.1"/>
    <property type="molecule type" value="Genomic_DNA"/>
</dbReference>
<keyword evidence="3" id="KW-0804">Transcription</keyword>
<dbReference type="InterPro" id="IPR009057">
    <property type="entry name" value="Homeodomain-like_sf"/>
</dbReference>
<dbReference type="PANTHER" id="PTHR47893">
    <property type="entry name" value="REGULATORY PROTEIN PCHR"/>
    <property type="match status" value="1"/>
</dbReference>
<proteinExistence type="predicted"/>
<dbReference type="PROSITE" id="PS00041">
    <property type="entry name" value="HTH_ARAC_FAMILY_1"/>
    <property type="match status" value="1"/>
</dbReference>
<organism evidence="5 6">
    <name type="scientific">Campylobacter majalis</name>
    <dbReference type="NCBI Taxonomy" id="2790656"/>
    <lineage>
        <taxon>Bacteria</taxon>
        <taxon>Pseudomonadati</taxon>
        <taxon>Campylobacterota</taxon>
        <taxon>Epsilonproteobacteria</taxon>
        <taxon>Campylobacterales</taxon>
        <taxon>Campylobacteraceae</taxon>
        <taxon>Campylobacter</taxon>
    </lineage>
</organism>
<keyword evidence="6" id="KW-1185">Reference proteome</keyword>
<evidence type="ECO:0000256" key="1">
    <source>
        <dbReference type="ARBA" id="ARBA00023015"/>
    </source>
</evidence>
<sequence>MAKILDIVEFLSKTKQDVAPINDKNFGSSFFANSDIKYKISFFNTGHNMCYCEYECACNKDISLYMQEESGYSFICFNVGDTASAYGHNKNKFHLKPNELWIGKINADFNGLNHYEGNKIYKNKAIMISDELMREFEIFKSLSCRDDKFNFISSQIIQSQNMILNDIDNAKYYTGKLKEIFLESKILELLYKTLAQNNLDFTSCDTKYLIKAKNIMLENLQNPPTIKELAHLCATNEFKLKKEFKAHFGTTIHAMLQDERLKIAKELLVKGDINVSEAANMVGYANLSHFAKIFKTKFGVLPTQAIKQRSYYIVDRICS</sequence>
<accession>A0ABN7KC02</accession>